<dbReference type="Pfam" id="PF08343">
    <property type="entry name" value="RNR_N"/>
    <property type="match status" value="1"/>
</dbReference>
<evidence type="ECO:0000256" key="1">
    <source>
        <dbReference type="ARBA" id="ARBA00010406"/>
    </source>
</evidence>
<dbReference type="GO" id="GO:0004748">
    <property type="term" value="F:ribonucleoside-diphosphate reductase activity, thioredoxin disulfide as acceptor"/>
    <property type="evidence" value="ECO:0007669"/>
    <property type="project" value="UniProtKB-EC"/>
</dbReference>
<evidence type="ECO:0000256" key="4">
    <source>
        <dbReference type="ARBA" id="ARBA00022741"/>
    </source>
</evidence>
<evidence type="ECO:0000256" key="9">
    <source>
        <dbReference type="ARBA" id="ARBA00047754"/>
    </source>
</evidence>
<evidence type="ECO:0000256" key="3">
    <source>
        <dbReference type="ARBA" id="ARBA00022533"/>
    </source>
</evidence>
<proteinExistence type="inferred from homology"/>
<dbReference type="PROSITE" id="PS00089">
    <property type="entry name" value="RIBORED_LARGE"/>
    <property type="match status" value="1"/>
</dbReference>
<keyword evidence="4" id="KW-0547">Nucleotide-binding</keyword>
<dbReference type="CDD" id="cd01679">
    <property type="entry name" value="RNR_I"/>
    <property type="match status" value="1"/>
</dbReference>
<dbReference type="OrthoDB" id="9762933at2"/>
<gene>
    <name evidence="12" type="ORF">N180_12320</name>
</gene>
<dbReference type="InterPro" id="IPR000788">
    <property type="entry name" value="RNR_lg_C"/>
</dbReference>
<dbReference type="InterPro" id="IPR013554">
    <property type="entry name" value="RNR_N"/>
</dbReference>
<dbReference type="GO" id="GO:0009263">
    <property type="term" value="P:deoxyribonucleotide biosynthetic process"/>
    <property type="evidence" value="ECO:0007669"/>
    <property type="project" value="UniProtKB-KW"/>
</dbReference>
<evidence type="ECO:0000313" key="13">
    <source>
        <dbReference type="Proteomes" id="UP000028007"/>
    </source>
</evidence>
<dbReference type="UniPathway" id="UPA00326"/>
<feature type="domain" description="Ribonucleotide reductase large subunit" evidence="11">
    <location>
        <begin position="554"/>
        <end position="576"/>
    </location>
</feature>
<keyword evidence="5" id="KW-0067">ATP-binding</keyword>
<dbReference type="InterPro" id="IPR013346">
    <property type="entry name" value="NrdE_NrdA_C"/>
</dbReference>
<evidence type="ECO:0000256" key="6">
    <source>
        <dbReference type="ARBA" id="ARBA00023002"/>
    </source>
</evidence>
<dbReference type="InterPro" id="IPR013509">
    <property type="entry name" value="RNR_lsu_N"/>
</dbReference>
<dbReference type="Pfam" id="PF00317">
    <property type="entry name" value="Ribonuc_red_lgN"/>
    <property type="match status" value="1"/>
</dbReference>
<sequence>MVTKKWILLNNEIMIKNDDEFSLHKDKEAVRSYFLDYVNKNTVFFYTLKEKIDYLIEGDYYVDFYQWYTFEQMEEVYDLVYAKKFRFQSFMSAFKFFQSYALRDDSGEKFLERYEDRVVAVSLFLARGDVAQAKEYAEMLINQEYQPATPTFLNSGKKRSGELVSCFLDEIGDNLNGIGYAIDSAMKLSSIGGGVSFNISKIRARGESIKDVEGRAGGVLPIMKILEDTFSYANQLGQRPGAGAVYLNIFHTDIEEFLDCKKINVDEKVRIKSLSIGVIVPDKFMELAEKDEACYLFYPHTVYKEYGKYLDELDMDQMYEELVTNPKVRKKKINARHLMVKVAQTQKESGYPYLFFKGNANRGHALNGIGQVKFSNLCTEIMQISEVSDIEIYGKEDQIRYGISCNLGSLNIATVMENKRIKEVVKSAMLSLTVVSDMTNIAMVPSVQKANKELHSVGLGAMNLHGFLTRNFIMYESKEALDFSNVFFMMVNFYSIQASMEIAKNRGITFVGFEKTSYADGSYFDSYTQQDIVPQHAKVNKLFEGMEIPSAEDWKVLKEQVAEFGLYHAYRMAIAPNQSTSYIMNATASVMPVVDVIEVREYGDSTTYYPMPYLDNNNYFFYKSAYDMDQKNVLRLISVIQRHVDQGISTILHTNTKDTTRDIARYYIYAHKMGLKSLYYTRTRKASIDECVSCSV</sequence>
<dbReference type="InterPro" id="IPR039718">
    <property type="entry name" value="Rrm1"/>
</dbReference>
<dbReference type="Proteomes" id="UP000028007">
    <property type="component" value="Unassembled WGS sequence"/>
</dbReference>
<dbReference type="InterPro" id="IPR008926">
    <property type="entry name" value="RNR_R1-su_N"/>
</dbReference>
<dbReference type="AlphaFoldDB" id="A0A081PD08"/>
<comment type="caution">
    <text evidence="12">The sequence shown here is derived from an EMBL/GenBank/DDBJ whole genome shotgun (WGS) entry which is preliminary data.</text>
</comment>
<comment type="catalytic activity">
    <reaction evidence="9 10">
        <text>a 2'-deoxyribonucleoside 5'-diphosphate + [thioredoxin]-disulfide + H2O = a ribonucleoside 5'-diphosphate + [thioredoxin]-dithiol</text>
        <dbReference type="Rhea" id="RHEA:23252"/>
        <dbReference type="Rhea" id="RHEA-COMP:10698"/>
        <dbReference type="Rhea" id="RHEA-COMP:10700"/>
        <dbReference type="ChEBI" id="CHEBI:15377"/>
        <dbReference type="ChEBI" id="CHEBI:29950"/>
        <dbReference type="ChEBI" id="CHEBI:50058"/>
        <dbReference type="ChEBI" id="CHEBI:57930"/>
        <dbReference type="ChEBI" id="CHEBI:73316"/>
        <dbReference type="EC" id="1.17.4.1"/>
    </reaction>
</comment>
<evidence type="ECO:0000256" key="7">
    <source>
        <dbReference type="ARBA" id="ARBA00023116"/>
    </source>
</evidence>
<protein>
    <recommendedName>
        <fullName evidence="2 10">Ribonucleoside-diphosphate reductase</fullName>
        <ecNumber evidence="2 10">1.17.4.1</ecNumber>
    </recommendedName>
</protein>
<dbReference type="Gene3D" id="1.10.1650.20">
    <property type="match status" value="1"/>
</dbReference>
<dbReference type="SUPFAM" id="SSF51998">
    <property type="entry name" value="PFL-like glycyl radical enzymes"/>
    <property type="match status" value="1"/>
</dbReference>
<evidence type="ECO:0000256" key="10">
    <source>
        <dbReference type="RuleBase" id="RU003410"/>
    </source>
</evidence>
<dbReference type="NCBIfam" id="TIGR04170">
    <property type="entry name" value="RNR_1b_NrdE"/>
    <property type="match status" value="1"/>
</dbReference>
<dbReference type="PANTHER" id="PTHR11573:SF30">
    <property type="entry name" value="RIBONUCLEOSIDE-DIPHOSPHATE REDUCTASE 2 SUBUNIT ALPHA"/>
    <property type="match status" value="1"/>
</dbReference>
<name>A0A081PD08_9SPHI</name>
<keyword evidence="6 10" id="KW-0560">Oxidoreductase</keyword>
<dbReference type="Gene3D" id="3.20.70.20">
    <property type="match status" value="1"/>
</dbReference>
<dbReference type="EMBL" id="JNFF01000111">
    <property type="protein sequence ID" value="KEQ28581.1"/>
    <property type="molecule type" value="Genomic_DNA"/>
</dbReference>
<dbReference type="InterPro" id="IPR026459">
    <property type="entry name" value="RNR_1b_NrdE"/>
</dbReference>
<comment type="similarity">
    <text evidence="1 10">Belongs to the ribonucleoside diphosphate reductase large chain family.</text>
</comment>
<accession>A0A081PD08</accession>
<dbReference type="NCBIfam" id="TIGR02506">
    <property type="entry name" value="NrdE_NrdA"/>
    <property type="match status" value="1"/>
</dbReference>
<evidence type="ECO:0000259" key="11">
    <source>
        <dbReference type="PROSITE" id="PS00089"/>
    </source>
</evidence>
<evidence type="ECO:0000256" key="8">
    <source>
        <dbReference type="ARBA" id="ARBA00023157"/>
    </source>
</evidence>
<dbReference type="Pfam" id="PF02867">
    <property type="entry name" value="Ribonuc_red_lgC"/>
    <property type="match status" value="1"/>
</dbReference>
<evidence type="ECO:0000313" key="12">
    <source>
        <dbReference type="EMBL" id="KEQ28581.1"/>
    </source>
</evidence>
<dbReference type="GO" id="GO:0005524">
    <property type="term" value="F:ATP binding"/>
    <property type="evidence" value="ECO:0007669"/>
    <property type="project" value="UniProtKB-KW"/>
</dbReference>
<reference evidence="12 13" key="1">
    <citation type="journal article" date="1992" name="Int. J. Syst. Bacteriol.">
        <title>Sphingobacterium antarcticus sp. nov. a Psychrotrophic Bacterium from the Soils of Schirmacher Oasis, Antarctica.</title>
        <authorList>
            <person name="Shivaji S."/>
            <person name="Ray M.K."/>
            <person name="Rao N.S."/>
            <person name="Saiserr L."/>
            <person name="Jagannadham M.V."/>
            <person name="Kumar G.S."/>
            <person name="Reddy G."/>
            <person name="Bhargava P.M."/>
        </authorList>
    </citation>
    <scope>NUCLEOTIDE SEQUENCE [LARGE SCALE GENOMIC DNA]</scope>
    <source>
        <strain evidence="12 13">4BY</strain>
    </source>
</reference>
<keyword evidence="13" id="KW-1185">Reference proteome</keyword>
<dbReference type="GO" id="GO:0005971">
    <property type="term" value="C:ribonucleoside-diphosphate reductase complex"/>
    <property type="evidence" value="ECO:0007669"/>
    <property type="project" value="TreeGrafter"/>
</dbReference>
<keyword evidence="7 10" id="KW-0215">Deoxyribonucleotide synthesis</keyword>
<dbReference type="eggNOG" id="COG0209">
    <property type="taxonomic scope" value="Bacteria"/>
</dbReference>
<dbReference type="EC" id="1.17.4.1" evidence="2 10"/>
<dbReference type="PRINTS" id="PR01183">
    <property type="entry name" value="RIBORDTASEM1"/>
</dbReference>
<comment type="function">
    <text evidence="10">Provides the precursors necessary for DNA synthesis. Catalyzes the biosynthesis of deoxyribonucleotides from the corresponding ribonucleotides.</text>
</comment>
<keyword evidence="3" id="KW-0021">Allosteric enzyme</keyword>
<dbReference type="PANTHER" id="PTHR11573">
    <property type="entry name" value="RIBONUCLEOSIDE-DIPHOSPHATE REDUCTASE LARGE CHAIN"/>
    <property type="match status" value="1"/>
</dbReference>
<evidence type="ECO:0000256" key="5">
    <source>
        <dbReference type="ARBA" id="ARBA00022840"/>
    </source>
</evidence>
<dbReference type="SUPFAM" id="SSF48168">
    <property type="entry name" value="R1 subunit of ribonucleotide reductase, N-terminal domain"/>
    <property type="match status" value="1"/>
</dbReference>
<dbReference type="RefSeq" id="WP_037443897.1">
    <property type="nucleotide sequence ID" value="NZ_JNFF01000111.1"/>
</dbReference>
<evidence type="ECO:0000256" key="2">
    <source>
        <dbReference type="ARBA" id="ARBA00012274"/>
    </source>
</evidence>
<organism evidence="12 13">
    <name type="scientific">Pedobacter antarcticus 4BY</name>
    <dbReference type="NCBI Taxonomy" id="1358423"/>
    <lineage>
        <taxon>Bacteria</taxon>
        <taxon>Pseudomonadati</taxon>
        <taxon>Bacteroidota</taxon>
        <taxon>Sphingobacteriia</taxon>
        <taxon>Sphingobacteriales</taxon>
        <taxon>Sphingobacteriaceae</taxon>
        <taxon>Pedobacter</taxon>
    </lineage>
</organism>
<keyword evidence="8" id="KW-1015">Disulfide bond</keyword>